<dbReference type="GO" id="GO:0004845">
    <property type="term" value="F:uracil phosphoribosyltransferase activity"/>
    <property type="evidence" value="ECO:0007669"/>
    <property type="project" value="UniProtKB-UniRule"/>
</dbReference>
<dbReference type="Pfam" id="PF14681">
    <property type="entry name" value="UPRTase"/>
    <property type="match status" value="1"/>
</dbReference>
<evidence type="ECO:0000256" key="4">
    <source>
        <dbReference type="ARBA" id="ARBA00022533"/>
    </source>
</evidence>
<evidence type="ECO:0000256" key="9">
    <source>
        <dbReference type="ARBA" id="ARBA00023134"/>
    </source>
</evidence>
<evidence type="ECO:0000256" key="7">
    <source>
        <dbReference type="ARBA" id="ARBA00022741"/>
    </source>
</evidence>
<dbReference type="EC" id="2.4.2.9" evidence="3 11"/>
<dbReference type="InterPro" id="IPR000836">
    <property type="entry name" value="PRTase_dom"/>
</dbReference>
<comment type="similarity">
    <text evidence="2 11">Belongs to the UPRTase family.</text>
</comment>
<dbReference type="NCBIfam" id="NF001097">
    <property type="entry name" value="PRK00129.1"/>
    <property type="match status" value="1"/>
</dbReference>
<name>A0AAX4KZ56_9CREN</name>
<dbReference type="EMBL" id="CP146016">
    <property type="protein sequence ID" value="WWQ59964.1"/>
    <property type="molecule type" value="Genomic_DNA"/>
</dbReference>
<comment type="pathway">
    <text evidence="1 11">Pyrimidine metabolism; UMP biosynthesis via salvage pathway; UMP from uracil: step 1/1.</text>
</comment>
<comment type="cofactor">
    <cofactor evidence="11">
        <name>Mg(2+)</name>
        <dbReference type="ChEBI" id="CHEBI:18420"/>
    </cofactor>
    <text evidence="11">Binds 1 Mg(2+) ion per subunit. The magnesium is bound as Mg-PRPP.</text>
</comment>
<keyword evidence="9 11" id="KW-0342">GTP-binding</keyword>
<sequence>MPLYIVDKPLTLHILTQLRDKNTDQINFRKNMVRLGRILGYEIANTLDYEIIEIETPLNVKTKGIDIVDLNNIVIINILRAAVPLVEGLLKAFPKARQGVIAASRVEINGAEVPKEMQVTIYYKKIPEIKAGIDNVIIADPMIATASTMLKVLEEIVRANPKRIYIVSVISSKYGIDRILSNYPSVYLFTVSIDPELNKKGYILPGLGDAGDRAFG</sequence>
<comment type="activity regulation">
    <text evidence="11">Allosterically activated by GTP.</text>
</comment>
<evidence type="ECO:0000256" key="6">
    <source>
        <dbReference type="ARBA" id="ARBA00022679"/>
    </source>
</evidence>
<dbReference type="GO" id="GO:0005525">
    <property type="term" value="F:GTP binding"/>
    <property type="evidence" value="ECO:0007669"/>
    <property type="project" value="UniProtKB-KW"/>
</dbReference>
<organism evidence="13 14">
    <name type="scientific">Sulfolobus tengchongensis</name>
    <dbReference type="NCBI Taxonomy" id="207809"/>
    <lineage>
        <taxon>Archaea</taxon>
        <taxon>Thermoproteota</taxon>
        <taxon>Thermoprotei</taxon>
        <taxon>Sulfolobales</taxon>
        <taxon>Sulfolobaceae</taxon>
        <taxon>Sulfolobus</taxon>
    </lineage>
</organism>
<keyword evidence="8 11" id="KW-0460">Magnesium</keyword>
<comment type="function">
    <text evidence="11">Catalyzes the conversion of uracil and 5-phospho-alpha-D-ribose 1-diphosphate (PRPP) to UMP and diphosphate.</text>
</comment>
<keyword evidence="5 11" id="KW-0328">Glycosyltransferase</keyword>
<proteinExistence type="inferred from homology"/>
<dbReference type="GO" id="GO:0000287">
    <property type="term" value="F:magnesium ion binding"/>
    <property type="evidence" value="ECO:0007669"/>
    <property type="project" value="UniProtKB-UniRule"/>
</dbReference>
<evidence type="ECO:0000256" key="3">
    <source>
        <dbReference type="ARBA" id="ARBA00011894"/>
    </source>
</evidence>
<feature type="binding site" evidence="11">
    <location>
        <position position="203"/>
    </location>
    <ligand>
        <name>uracil</name>
        <dbReference type="ChEBI" id="CHEBI:17568"/>
    </ligand>
</feature>
<evidence type="ECO:0000313" key="14">
    <source>
        <dbReference type="Proteomes" id="UP001432202"/>
    </source>
</evidence>
<accession>A0AAX4KZ56</accession>
<dbReference type="AlphaFoldDB" id="A0AAX4KZ56"/>
<feature type="binding site" evidence="11">
    <location>
        <begin position="30"/>
        <end position="34"/>
    </location>
    <ligand>
        <name>GTP</name>
        <dbReference type="ChEBI" id="CHEBI:37565"/>
    </ligand>
</feature>
<feature type="binding site" evidence="11">
    <location>
        <begin position="140"/>
        <end position="148"/>
    </location>
    <ligand>
        <name>5-phospho-alpha-D-ribose 1-diphosphate</name>
        <dbReference type="ChEBI" id="CHEBI:58017"/>
    </ligand>
</feature>
<evidence type="ECO:0000256" key="8">
    <source>
        <dbReference type="ARBA" id="ARBA00022842"/>
    </source>
</evidence>
<feature type="binding site" evidence="11">
    <location>
        <position position="209"/>
    </location>
    <ligand>
        <name>5-phospho-alpha-D-ribose 1-diphosphate</name>
        <dbReference type="ChEBI" id="CHEBI:58017"/>
    </ligand>
</feature>
<dbReference type="GO" id="GO:0006223">
    <property type="term" value="P:uracil salvage"/>
    <property type="evidence" value="ECO:0007669"/>
    <property type="project" value="InterPro"/>
</dbReference>
<dbReference type="HAMAP" id="MF_01218_A">
    <property type="entry name" value="Upp_A"/>
    <property type="match status" value="1"/>
</dbReference>
<protein>
    <recommendedName>
        <fullName evidence="3 11">Uracil phosphoribosyltransferase</fullName>
        <ecNumber evidence="3 11">2.4.2.9</ecNumber>
    </recommendedName>
    <alternativeName>
        <fullName evidence="10 11">UMP pyrophosphorylase</fullName>
    </alternativeName>
    <alternativeName>
        <fullName evidence="11">UPRTase</fullName>
    </alternativeName>
</protein>
<dbReference type="Proteomes" id="UP001432202">
    <property type="component" value="Chromosome"/>
</dbReference>
<dbReference type="RefSeq" id="WP_338599934.1">
    <property type="nucleotide sequence ID" value="NZ_CP146016.1"/>
</dbReference>
<gene>
    <name evidence="11 13" type="primary">upp</name>
    <name evidence="13" type="ORF">V6M85_10935</name>
</gene>
<dbReference type="NCBIfam" id="TIGR01091">
    <property type="entry name" value="upp"/>
    <property type="match status" value="1"/>
</dbReference>
<feature type="binding site" evidence="11">
    <location>
        <begin position="208"/>
        <end position="210"/>
    </location>
    <ligand>
        <name>uracil</name>
        <dbReference type="ChEBI" id="CHEBI:17568"/>
    </ligand>
</feature>
<feature type="domain" description="Phosphoribosyltransferase" evidence="12">
    <location>
        <begin position="6"/>
        <end position="216"/>
    </location>
</feature>
<evidence type="ECO:0000256" key="5">
    <source>
        <dbReference type="ARBA" id="ARBA00022676"/>
    </source>
</evidence>
<dbReference type="Gene3D" id="3.40.50.2020">
    <property type="match status" value="1"/>
</dbReference>
<evidence type="ECO:0000313" key="13">
    <source>
        <dbReference type="EMBL" id="WWQ59964.1"/>
    </source>
</evidence>
<dbReference type="CDD" id="cd06223">
    <property type="entry name" value="PRTases_typeI"/>
    <property type="match status" value="1"/>
</dbReference>
<evidence type="ECO:0000256" key="10">
    <source>
        <dbReference type="ARBA" id="ARBA00031082"/>
    </source>
</evidence>
<feature type="binding site" evidence="11">
    <location>
        <position position="105"/>
    </location>
    <ligand>
        <name>5-phospho-alpha-D-ribose 1-diphosphate</name>
        <dbReference type="ChEBI" id="CHEBI:58017"/>
    </ligand>
</feature>
<dbReference type="InterPro" id="IPR029057">
    <property type="entry name" value="PRTase-like"/>
</dbReference>
<dbReference type="InterPro" id="IPR005765">
    <property type="entry name" value="UPRT"/>
</dbReference>
<keyword evidence="14" id="KW-1185">Reference proteome</keyword>
<keyword evidence="7 11" id="KW-0547">Nucleotide-binding</keyword>
<evidence type="ECO:0000256" key="1">
    <source>
        <dbReference type="ARBA" id="ARBA00005180"/>
    </source>
</evidence>
<dbReference type="GeneID" id="89337290"/>
<evidence type="ECO:0000256" key="2">
    <source>
        <dbReference type="ARBA" id="ARBA00009516"/>
    </source>
</evidence>
<dbReference type="SUPFAM" id="SSF53271">
    <property type="entry name" value="PRTase-like"/>
    <property type="match status" value="1"/>
</dbReference>
<evidence type="ECO:0000256" key="11">
    <source>
        <dbReference type="HAMAP-Rule" id="MF_01218"/>
    </source>
</evidence>
<keyword evidence="4 11" id="KW-0021">Allosteric enzyme</keyword>
<keyword evidence="6 11" id="KW-0808">Transferase</keyword>
<evidence type="ECO:0000259" key="12">
    <source>
        <dbReference type="Pfam" id="PF14681"/>
    </source>
</evidence>
<reference evidence="13 14" key="1">
    <citation type="submission" date="2024-02" db="EMBL/GenBank/DDBJ databases">
        <title>STSV induces naive adaptation in Sulfolobus.</title>
        <authorList>
            <person name="Xiang X."/>
            <person name="Song M."/>
        </authorList>
    </citation>
    <scope>NUCLEOTIDE SEQUENCE [LARGE SCALE GENOMIC DNA]</scope>
    <source>
        <strain evidence="13 14">RT2</strain>
    </source>
</reference>
<dbReference type="InterPro" id="IPR034331">
    <property type="entry name" value="Upp_A"/>
</dbReference>
<dbReference type="GO" id="GO:0044206">
    <property type="term" value="P:UMP salvage"/>
    <property type="evidence" value="ECO:0007669"/>
    <property type="project" value="UniProtKB-UniRule"/>
</dbReference>
<comment type="catalytic activity">
    <reaction evidence="11">
        <text>UMP + diphosphate = 5-phospho-alpha-D-ribose 1-diphosphate + uracil</text>
        <dbReference type="Rhea" id="RHEA:13017"/>
        <dbReference type="ChEBI" id="CHEBI:17568"/>
        <dbReference type="ChEBI" id="CHEBI:33019"/>
        <dbReference type="ChEBI" id="CHEBI:57865"/>
        <dbReference type="ChEBI" id="CHEBI:58017"/>
        <dbReference type="EC" id="2.4.2.9"/>
    </reaction>
</comment>
<feature type="binding site" evidence="11">
    <location>
        <position position="80"/>
    </location>
    <ligand>
        <name>5-phospho-alpha-D-ribose 1-diphosphate</name>
        <dbReference type="ChEBI" id="CHEBI:58017"/>
    </ligand>
</feature>